<keyword evidence="11" id="KW-1185">Reference proteome</keyword>
<evidence type="ECO:0000256" key="8">
    <source>
        <dbReference type="RuleBase" id="RU367082"/>
    </source>
</evidence>
<comment type="similarity">
    <text evidence="1 8">Belongs to the NTAQ1 family.</text>
</comment>
<comment type="caution">
    <text evidence="10">The sequence shown here is derived from an EMBL/GenBank/DDBJ whole genome shotgun (WGS) entry which is preliminary data.</text>
</comment>
<comment type="function">
    <text evidence="8">Mediates the side-chain deamidation of N-terminal glutamine residues to glutamate, an important step in N-end rule pathway of protein degradation. Conversion of the resulting N-terminal glutamine to glutamate renders the protein susceptible to arginylation, polyubiquitination and degradation as specified by the N-end rule. Does not act on substrates with internal or C-terminal glutamine and does not act on non-glutamine residues in any position.</text>
</comment>
<dbReference type="Proteomes" id="UP001497392">
    <property type="component" value="Unassembled WGS sequence"/>
</dbReference>
<dbReference type="InterPro" id="IPR037132">
    <property type="entry name" value="N_Gln_amidohydro_ab_roll_sf"/>
</dbReference>
<keyword evidence="5 8" id="KW-0378">Hydrolase</keyword>
<name>A0ABP1G4N2_9CHLO</name>
<sequence length="200" mass="22471">MHLQPFLYHPYYCEENIYKLCETITGINGYNKELFAVFISNEEKKVPIMSQDLPENTGGTVVWDYHVIAVERDAHSSVIYDLTSILPQPCPIAQYAREGLGPASTWRFSRKFRVVPAALYLEYFASDRTHMLEAGSQIDYQKPPPPHACIVSRNGETMTLPRYLDMTDGAPESADGRYGQIYSETAFMVEFGGVAGNGQA</sequence>
<feature type="domain" description="Protein N-terminal glutamine amidohydrolase alpha beta roll" evidence="9">
    <location>
        <begin position="8"/>
        <end position="189"/>
    </location>
</feature>
<dbReference type="PANTHER" id="PTHR13035:SF0">
    <property type="entry name" value="PROTEIN N-TERMINAL GLUTAMINE AMIDOHYDROLASE"/>
    <property type="match status" value="1"/>
</dbReference>
<evidence type="ECO:0000256" key="1">
    <source>
        <dbReference type="ARBA" id="ARBA00008985"/>
    </source>
</evidence>
<evidence type="ECO:0000256" key="4">
    <source>
        <dbReference type="ARBA" id="ARBA00021247"/>
    </source>
</evidence>
<dbReference type="PANTHER" id="PTHR13035">
    <property type="entry name" value="PROTEIN N-TERMINAL GLUTAMINE AMIDOHYDROLASE"/>
    <property type="match status" value="1"/>
</dbReference>
<evidence type="ECO:0000313" key="11">
    <source>
        <dbReference type="Proteomes" id="UP001497392"/>
    </source>
</evidence>
<evidence type="ECO:0000256" key="2">
    <source>
        <dbReference type="ARBA" id="ARBA00011245"/>
    </source>
</evidence>
<proteinExistence type="inferred from homology"/>
<evidence type="ECO:0000256" key="5">
    <source>
        <dbReference type="ARBA" id="ARBA00022801"/>
    </source>
</evidence>
<comment type="catalytic activity">
    <reaction evidence="7 8">
        <text>N-terminal L-glutaminyl-[protein] + H2O = N-terminal L-glutamyl-[protein] + NH4(+)</text>
        <dbReference type="Rhea" id="RHEA:50680"/>
        <dbReference type="Rhea" id="RHEA-COMP:12668"/>
        <dbReference type="Rhea" id="RHEA-COMP:12777"/>
        <dbReference type="ChEBI" id="CHEBI:15377"/>
        <dbReference type="ChEBI" id="CHEBI:28938"/>
        <dbReference type="ChEBI" id="CHEBI:64721"/>
        <dbReference type="ChEBI" id="CHEBI:64722"/>
        <dbReference type="EC" id="3.5.1.122"/>
    </reaction>
</comment>
<evidence type="ECO:0000256" key="7">
    <source>
        <dbReference type="ARBA" id="ARBA00048768"/>
    </source>
</evidence>
<dbReference type="EC" id="3.5.1.122" evidence="3 8"/>
<reference evidence="10 11" key="1">
    <citation type="submission" date="2024-06" db="EMBL/GenBank/DDBJ databases">
        <authorList>
            <person name="Kraege A."/>
            <person name="Thomma B."/>
        </authorList>
    </citation>
    <scope>NUCLEOTIDE SEQUENCE [LARGE SCALE GENOMIC DNA]</scope>
</reference>
<protein>
    <recommendedName>
        <fullName evidence="4 8">Protein N-terminal glutamine amidohydrolase</fullName>
        <ecNumber evidence="3 8">3.5.1.122</ecNumber>
    </recommendedName>
    <alternativeName>
        <fullName evidence="6 8">Protein NH2-terminal glutamine deamidase</fullName>
    </alternativeName>
</protein>
<evidence type="ECO:0000256" key="3">
    <source>
        <dbReference type="ARBA" id="ARBA00012718"/>
    </source>
</evidence>
<evidence type="ECO:0000259" key="9">
    <source>
        <dbReference type="Pfam" id="PF09764"/>
    </source>
</evidence>
<dbReference type="EMBL" id="CAXHTA020000017">
    <property type="protein sequence ID" value="CAL5227195.1"/>
    <property type="molecule type" value="Genomic_DNA"/>
</dbReference>
<evidence type="ECO:0000313" key="10">
    <source>
        <dbReference type="EMBL" id="CAL5227195.1"/>
    </source>
</evidence>
<dbReference type="Pfam" id="PF09764">
    <property type="entry name" value="Nt_Gln_amidase"/>
    <property type="match status" value="1"/>
</dbReference>
<gene>
    <name evidence="10" type="primary">g10112</name>
    <name evidence="10" type="ORF">VP750_LOCUS9101</name>
</gene>
<accession>A0ABP1G4N2</accession>
<dbReference type="InterPro" id="IPR039733">
    <property type="entry name" value="NTAQ1"/>
</dbReference>
<comment type="subunit">
    <text evidence="2 8">Monomer.</text>
</comment>
<dbReference type="Gene3D" id="3.10.620.10">
    <property type="entry name" value="Protein N-terminal glutamine amidohydrolase, alpha beta roll"/>
    <property type="match status" value="1"/>
</dbReference>
<evidence type="ECO:0000256" key="6">
    <source>
        <dbReference type="ARBA" id="ARBA00029677"/>
    </source>
</evidence>
<organism evidence="10 11">
    <name type="scientific">Coccomyxa viridis</name>
    <dbReference type="NCBI Taxonomy" id="1274662"/>
    <lineage>
        <taxon>Eukaryota</taxon>
        <taxon>Viridiplantae</taxon>
        <taxon>Chlorophyta</taxon>
        <taxon>core chlorophytes</taxon>
        <taxon>Trebouxiophyceae</taxon>
        <taxon>Trebouxiophyceae incertae sedis</taxon>
        <taxon>Coccomyxaceae</taxon>
        <taxon>Coccomyxa</taxon>
    </lineage>
</organism>
<dbReference type="InterPro" id="IPR023128">
    <property type="entry name" value="Prot_N_Gln_amidohydro_ab_roll"/>
</dbReference>